<dbReference type="EMBL" id="UZAF01019410">
    <property type="protein sequence ID" value="VDO59831.1"/>
    <property type="molecule type" value="Genomic_DNA"/>
</dbReference>
<dbReference type="STRING" id="6290.A0A0N4WX96"/>
<evidence type="ECO:0000313" key="3">
    <source>
        <dbReference type="Proteomes" id="UP000268014"/>
    </source>
</evidence>
<evidence type="ECO:0000313" key="2">
    <source>
        <dbReference type="EMBL" id="VDO59831.1"/>
    </source>
</evidence>
<dbReference type="GO" id="GO:0016791">
    <property type="term" value="F:phosphatase activity"/>
    <property type="evidence" value="ECO:0007669"/>
    <property type="project" value="UniProtKB-ARBA"/>
</dbReference>
<reference evidence="2 3" key="2">
    <citation type="submission" date="2018-11" db="EMBL/GenBank/DDBJ databases">
        <authorList>
            <consortium name="Pathogen Informatics"/>
        </authorList>
    </citation>
    <scope>NUCLEOTIDE SEQUENCE [LARGE SCALE GENOMIC DNA]</scope>
    <source>
        <strain evidence="2 3">MHpl1</strain>
    </source>
</reference>
<dbReference type="PROSITE" id="PS00616">
    <property type="entry name" value="HIS_ACID_PHOSPHAT_1"/>
    <property type="match status" value="1"/>
</dbReference>
<evidence type="ECO:0000313" key="4">
    <source>
        <dbReference type="WBParaSite" id="HPLM_0001642701-mRNA-1"/>
    </source>
</evidence>
<dbReference type="WBParaSite" id="HPLM_0001642701-mRNA-1">
    <property type="protein sequence ID" value="HPLM_0001642701-mRNA-1"/>
    <property type="gene ID" value="HPLM_0001642701"/>
</dbReference>
<dbReference type="InterPro" id="IPR029033">
    <property type="entry name" value="His_PPase_superfam"/>
</dbReference>
<dbReference type="Proteomes" id="UP000268014">
    <property type="component" value="Unassembled WGS sequence"/>
</dbReference>
<protein>
    <submittedName>
        <fullName evidence="4">Lysosomal acid phosphatase</fullName>
    </submittedName>
</protein>
<dbReference type="Gene3D" id="3.40.50.1240">
    <property type="entry name" value="Phosphoglycerate mutase-like"/>
    <property type="match status" value="1"/>
</dbReference>
<keyword evidence="1" id="KW-0732">Signal</keyword>
<reference evidence="4" key="1">
    <citation type="submission" date="2017-02" db="UniProtKB">
        <authorList>
            <consortium name="WormBaseParasite"/>
        </authorList>
    </citation>
    <scope>IDENTIFICATION</scope>
</reference>
<sequence length="73" mass="8358">MKPRLWSLLLCTGSFYSLVSTVVPKELVFVQAIWRHGDRAPLKLPYPNDAYTESAWQRGWSQLTNVSSKVVFS</sequence>
<dbReference type="SUPFAM" id="SSF53254">
    <property type="entry name" value="Phosphoglycerate mutase-like"/>
    <property type="match status" value="1"/>
</dbReference>
<accession>A0A0N4WX96</accession>
<gene>
    <name evidence="2" type="ORF">HPLM_LOCUS16419</name>
</gene>
<dbReference type="AlphaFoldDB" id="A0A0N4WX96"/>
<feature type="chain" id="PRO_5043124137" evidence="1">
    <location>
        <begin position="22"/>
        <end position="73"/>
    </location>
</feature>
<proteinExistence type="predicted"/>
<name>A0A0N4WX96_HAEPC</name>
<dbReference type="OrthoDB" id="258392at2759"/>
<organism evidence="4">
    <name type="scientific">Haemonchus placei</name>
    <name type="common">Barber's pole worm</name>
    <dbReference type="NCBI Taxonomy" id="6290"/>
    <lineage>
        <taxon>Eukaryota</taxon>
        <taxon>Metazoa</taxon>
        <taxon>Ecdysozoa</taxon>
        <taxon>Nematoda</taxon>
        <taxon>Chromadorea</taxon>
        <taxon>Rhabditida</taxon>
        <taxon>Rhabditina</taxon>
        <taxon>Rhabditomorpha</taxon>
        <taxon>Strongyloidea</taxon>
        <taxon>Trichostrongylidae</taxon>
        <taxon>Haemonchus</taxon>
    </lineage>
</organism>
<evidence type="ECO:0000256" key="1">
    <source>
        <dbReference type="SAM" id="SignalP"/>
    </source>
</evidence>
<keyword evidence="3" id="KW-1185">Reference proteome</keyword>
<feature type="signal peptide" evidence="1">
    <location>
        <begin position="1"/>
        <end position="21"/>
    </location>
</feature>
<dbReference type="InterPro" id="IPR033379">
    <property type="entry name" value="Acid_Pase_AS"/>
</dbReference>